<evidence type="ECO:0000313" key="1">
    <source>
        <dbReference type="EMBL" id="RBP98823.1"/>
    </source>
</evidence>
<reference evidence="1 2" key="1">
    <citation type="submission" date="2017-10" db="EMBL/GenBank/DDBJ databases">
        <title>Bifidobacterium xylocopum sp. nov. and Bifidobacterium aemilianum sp. nov., from the carpenter bee (Xylocopa violacea) digestive tract.</title>
        <authorList>
            <person name="Alberoni D."/>
            <person name="Baffoni L."/>
            <person name="Di Gioia D."/>
            <person name="Gaggia F."/>
            <person name="Biavati B."/>
        </authorList>
    </citation>
    <scope>NUCLEOTIDE SEQUENCE [LARGE SCALE GENOMIC DNA]</scope>
    <source>
        <strain evidence="1 2">XV2</strain>
    </source>
</reference>
<protein>
    <submittedName>
        <fullName evidence="1">Uncharacterized protein</fullName>
    </submittedName>
</protein>
<name>A0A366KCH9_9BIFI</name>
<proteinExistence type="predicted"/>
<accession>A0A366KCH9</accession>
<dbReference type="Proteomes" id="UP000252345">
    <property type="component" value="Unassembled WGS sequence"/>
</dbReference>
<organism evidence="1 2">
    <name type="scientific">Bifidobacterium xylocopae</name>
    <dbReference type="NCBI Taxonomy" id="2493119"/>
    <lineage>
        <taxon>Bacteria</taxon>
        <taxon>Bacillati</taxon>
        <taxon>Actinomycetota</taxon>
        <taxon>Actinomycetes</taxon>
        <taxon>Bifidobacteriales</taxon>
        <taxon>Bifidobacteriaceae</taxon>
        <taxon>Bifidobacterium</taxon>
    </lineage>
</organism>
<evidence type="ECO:0000313" key="2">
    <source>
        <dbReference type="Proteomes" id="UP000252345"/>
    </source>
</evidence>
<gene>
    <name evidence="1" type="ORF">CRD59_06955</name>
</gene>
<dbReference type="EMBL" id="PDCH01000019">
    <property type="protein sequence ID" value="RBP98823.1"/>
    <property type="molecule type" value="Genomic_DNA"/>
</dbReference>
<keyword evidence="2" id="KW-1185">Reference proteome</keyword>
<dbReference type="AlphaFoldDB" id="A0A366KCH9"/>
<comment type="caution">
    <text evidence="1">The sequence shown here is derived from an EMBL/GenBank/DDBJ whole genome shotgun (WGS) entry which is preliminary data.</text>
</comment>
<sequence>MGWDETYTDIGSWRFRTRFRDRKGRAVILHAGLMAPVEASDPVVKSAGGPEAAGRPWTYTGFVTDAWEDTGGANDQNERRLRQCQATVETARDGAGHEVPVHKINRDSLFPYSRAGLLSYVNKQFGTGFTAVRLLPLGR</sequence>